<dbReference type="EMBL" id="AP017313">
    <property type="protein sequence ID" value="BAU53208.1"/>
    <property type="molecule type" value="Genomic_DNA"/>
</dbReference>
<gene>
    <name evidence="1" type="ORF">MgSA37_01375</name>
</gene>
<accession>A0A120MYL6</accession>
<dbReference type="RefSeq" id="WP_157750475.1">
    <property type="nucleotide sequence ID" value="NZ_AP017313.1"/>
</dbReference>
<reference evidence="1 2" key="1">
    <citation type="submission" date="2015-12" db="EMBL/GenBank/DDBJ databases">
        <title>Genome sequence of Mucilaginibacter gotjawali.</title>
        <authorList>
            <person name="Lee J.S."/>
            <person name="Lee K.C."/>
            <person name="Kim K.K."/>
            <person name="Lee B.W."/>
        </authorList>
    </citation>
    <scope>NUCLEOTIDE SEQUENCE [LARGE SCALE GENOMIC DNA]</scope>
    <source>
        <strain evidence="1 2">SA3-7</strain>
    </source>
</reference>
<dbReference type="KEGG" id="mgot:MgSA37_01375"/>
<organism evidence="1 2">
    <name type="scientific">Mucilaginibacter gotjawali</name>
    <dbReference type="NCBI Taxonomy" id="1550579"/>
    <lineage>
        <taxon>Bacteria</taxon>
        <taxon>Pseudomonadati</taxon>
        <taxon>Bacteroidota</taxon>
        <taxon>Sphingobacteriia</taxon>
        <taxon>Sphingobacteriales</taxon>
        <taxon>Sphingobacteriaceae</taxon>
        <taxon>Mucilaginibacter</taxon>
    </lineage>
</organism>
<dbReference type="Proteomes" id="UP000218263">
    <property type="component" value="Chromosome"/>
</dbReference>
<keyword evidence="2" id="KW-1185">Reference proteome</keyword>
<evidence type="ECO:0000313" key="2">
    <source>
        <dbReference type="Proteomes" id="UP000218263"/>
    </source>
</evidence>
<sequence length="47" mass="5338">MPEGDIEVSFFESTIKDANAEKAVGAQVSELRGYSDRIINRYQNLKF</sequence>
<name>A0A120MYL6_9SPHI</name>
<protein>
    <submittedName>
        <fullName evidence="1">Uncharacterized protein</fullName>
    </submittedName>
</protein>
<dbReference type="AlphaFoldDB" id="A0A120MYL6"/>
<evidence type="ECO:0000313" key="1">
    <source>
        <dbReference type="EMBL" id="BAU53208.1"/>
    </source>
</evidence>
<proteinExistence type="predicted"/>